<dbReference type="Pfam" id="PF00106">
    <property type="entry name" value="adh_short"/>
    <property type="match status" value="1"/>
</dbReference>
<dbReference type="PANTHER" id="PTHR43976">
    <property type="entry name" value="SHORT CHAIN DEHYDROGENASE"/>
    <property type="match status" value="1"/>
</dbReference>
<dbReference type="InterPro" id="IPR036291">
    <property type="entry name" value="NAD(P)-bd_dom_sf"/>
</dbReference>
<evidence type="ECO:0000256" key="3">
    <source>
        <dbReference type="RuleBase" id="RU000363"/>
    </source>
</evidence>
<dbReference type="CDD" id="cd05374">
    <property type="entry name" value="17beta-HSD-like_SDR_c"/>
    <property type="match status" value="1"/>
</dbReference>
<dbReference type="Gene3D" id="3.40.50.720">
    <property type="entry name" value="NAD(P)-binding Rossmann-like Domain"/>
    <property type="match status" value="1"/>
</dbReference>
<keyword evidence="5" id="KW-1185">Reference proteome</keyword>
<dbReference type="InterPro" id="IPR051911">
    <property type="entry name" value="SDR_oxidoreductase"/>
</dbReference>
<evidence type="ECO:0000313" key="5">
    <source>
        <dbReference type="Proteomes" id="UP000094569"/>
    </source>
</evidence>
<dbReference type="OrthoDB" id="1274115at2759"/>
<reference evidence="4 5" key="1">
    <citation type="journal article" date="2016" name="BMC Genomics">
        <title>Comparative genomic and transcriptomic analyses of the Fuzhuan brick tea-fermentation fungus Aspergillus cristatus.</title>
        <authorList>
            <person name="Ge Y."/>
            <person name="Wang Y."/>
            <person name="Liu Y."/>
            <person name="Tan Y."/>
            <person name="Ren X."/>
            <person name="Zhang X."/>
            <person name="Hyde K.D."/>
            <person name="Liu Y."/>
            <person name="Liu Z."/>
        </authorList>
    </citation>
    <scope>NUCLEOTIDE SEQUENCE [LARGE SCALE GENOMIC DNA]</scope>
    <source>
        <strain evidence="4 5">GZAAS20.1005</strain>
    </source>
</reference>
<dbReference type="PANTHER" id="PTHR43976:SF16">
    <property type="entry name" value="SHORT-CHAIN DEHYDROGENASE_REDUCTASE FAMILY PROTEIN"/>
    <property type="match status" value="1"/>
</dbReference>
<accession>A0A1E3BJ73</accession>
<evidence type="ECO:0000256" key="1">
    <source>
        <dbReference type="ARBA" id="ARBA00006484"/>
    </source>
</evidence>
<dbReference type="PRINTS" id="PR00081">
    <property type="entry name" value="GDHRDH"/>
</dbReference>
<dbReference type="PRINTS" id="PR00080">
    <property type="entry name" value="SDRFAMILY"/>
</dbReference>
<evidence type="ECO:0008006" key="6">
    <source>
        <dbReference type="Google" id="ProtNLM"/>
    </source>
</evidence>
<evidence type="ECO:0000313" key="4">
    <source>
        <dbReference type="EMBL" id="ODM20958.1"/>
    </source>
</evidence>
<dbReference type="NCBIfam" id="NF006114">
    <property type="entry name" value="PRK08263.1"/>
    <property type="match status" value="1"/>
</dbReference>
<dbReference type="EMBL" id="JXNT01000003">
    <property type="protein sequence ID" value="ODM20958.1"/>
    <property type="molecule type" value="Genomic_DNA"/>
</dbReference>
<dbReference type="InterPro" id="IPR002347">
    <property type="entry name" value="SDR_fam"/>
</dbReference>
<dbReference type="STRING" id="573508.A0A1E3BJ73"/>
<organism evidence="4 5">
    <name type="scientific">Aspergillus cristatus</name>
    <name type="common">Chinese Fuzhuan brick tea-fermentation fungus</name>
    <name type="synonym">Eurotium cristatum</name>
    <dbReference type="NCBI Taxonomy" id="573508"/>
    <lineage>
        <taxon>Eukaryota</taxon>
        <taxon>Fungi</taxon>
        <taxon>Dikarya</taxon>
        <taxon>Ascomycota</taxon>
        <taxon>Pezizomycotina</taxon>
        <taxon>Eurotiomycetes</taxon>
        <taxon>Eurotiomycetidae</taxon>
        <taxon>Eurotiales</taxon>
        <taxon>Aspergillaceae</taxon>
        <taxon>Aspergillus</taxon>
        <taxon>Aspergillus subgen. Aspergillus</taxon>
    </lineage>
</organism>
<dbReference type="GO" id="GO:0016491">
    <property type="term" value="F:oxidoreductase activity"/>
    <property type="evidence" value="ECO:0007669"/>
    <property type="project" value="UniProtKB-KW"/>
</dbReference>
<comment type="caution">
    <text evidence="4">The sequence shown here is derived from an EMBL/GenBank/DDBJ whole genome shotgun (WGS) entry which is preliminary data.</text>
</comment>
<keyword evidence="2" id="KW-0560">Oxidoreductase</keyword>
<dbReference type="Proteomes" id="UP000094569">
    <property type="component" value="Unassembled WGS sequence"/>
</dbReference>
<comment type="similarity">
    <text evidence="1 3">Belongs to the short-chain dehydrogenases/reductases (SDR) family.</text>
</comment>
<proteinExistence type="inferred from homology"/>
<gene>
    <name evidence="4" type="ORF">SI65_04011</name>
</gene>
<protein>
    <recommendedName>
        <fullName evidence="6">Oxidoreductase</fullName>
    </recommendedName>
</protein>
<name>A0A1E3BJ73_ASPCR</name>
<dbReference type="AlphaFoldDB" id="A0A1E3BJ73"/>
<evidence type="ECO:0000256" key="2">
    <source>
        <dbReference type="ARBA" id="ARBA00023002"/>
    </source>
</evidence>
<dbReference type="SUPFAM" id="SSF51735">
    <property type="entry name" value="NAD(P)-binding Rossmann-fold domains"/>
    <property type="match status" value="1"/>
</dbReference>
<sequence length="274" mass="29168">MPRVWFITGSSRGLGLAIAKAALDAGDSVIATARKPERLAGLVKSYSSERVLPLSLDVSNNEQVIKCVNVGHEKFSRIDVVVNNAGYANTASVEDIDVHDFRTQLNANFYGAVYVSKAVVPILRQQKSGHIFQISSIGGRVGTPGHSAYQSAKWAIGGFSTVLAQEVAPFGVKVTVVEPGSMKTDFAGSSMDIPEVSEPYQSTVGSFAQIIRQLSGSELSIPSKVADIIIKVLEEDEPPLRLLVGADAVEYAGKAAEALAASDEKWRELSMSSA</sequence>
<dbReference type="VEuPathDB" id="FungiDB:SI65_04011"/>